<name>R7S155_PUNST</name>
<dbReference type="RefSeq" id="XP_007388581.1">
    <property type="nucleotide sequence ID" value="XM_007388519.1"/>
</dbReference>
<dbReference type="AlphaFoldDB" id="R7S155"/>
<gene>
    <name evidence="1" type="ORF">PUNSTDRAFT_122955</name>
</gene>
<accession>R7S155</accession>
<dbReference type="EMBL" id="JH687556">
    <property type="protein sequence ID" value="EIN04110.1"/>
    <property type="molecule type" value="Genomic_DNA"/>
</dbReference>
<evidence type="ECO:0000313" key="2">
    <source>
        <dbReference type="Proteomes" id="UP000054196"/>
    </source>
</evidence>
<protein>
    <submittedName>
        <fullName evidence="1">Uncharacterized protein</fullName>
    </submittedName>
</protein>
<proteinExistence type="predicted"/>
<dbReference type="HOGENOM" id="CLU_2293098_0_0_1"/>
<sequence length="101" mass="11536">MVSATRRTEEGLHDAYITLDLERLGHGFSWHPVLSSLLIDIFCISAISTRFIRLKLSSSYPGCGESSARPPLRPYTSRLCQPTLRSRRFVCPKVWTIWRGI</sequence>
<dbReference type="GeneID" id="18877607"/>
<evidence type="ECO:0000313" key="1">
    <source>
        <dbReference type="EMBL" id="EIN04110.1"/>
    </source>
</evidence>
<keyword evidence="2" id="KW-1185">Reference proteome</keyword>
<dbReference type="KEGG" id="psq:PUNSTDRAFT_122955"/>
<organism evidence="1 2">
    <name type="scientific">Punctularia strigosozonata (strain HHB-11173)</name>
    <name type="common">White-rot fungus</name>
    <dbReference type="NCBI Taxonomy" id="741275"/>
    <lineage>
        <taxon>Eukaryota</taxon>
        <taxon>Fungi</taxon>
        <taxon>Dikarya</taxon>
        <taxon>Basidiomycota</taxon>
        <taxon>Agaricomycotina</taxon>
        <taxon>Agaricomycetes</taxon>
        <taxon>Corticiales</taxon>
        <taxon>Punctulariaceae</taxon>
        <taxon>Punctularia</taxon>
    </lineage>
</organism>
<reference evidence="2" key="1">
    <citation type="journal article" date="2012" name="Science">
        <title>The Paleozoic origin of enzymatic lignin decomposition reconstructed from 31 fungal genomes.</title>
        <authorList>
            <person name="Floudas D."/>
            <person name="Binder M."/>
            <person name="Riley R."/>
            <person name="Barry K."/>
            <person name="Blanchette R.A."/>
            <person name="Henrissat B."/>
            <person name="Martinez A.T."/>
            <person name="Otillar R."/>
            <person name="Spatafora J.W."/>
            <person name="Yadav J.S."/>
            <person name="Aerts A."/>
            <person name="Benoit I."/>
            <person name="Boyd A."/>
            <person name="Carlson A."/>
            <person name="Copeland A."/>
            <person name="Coutinho P.M."/>
            <person name="de Vries R.P."/>
            <person name="Ferreira P."/>
            <person name="Findley K."/>
            <person name="Foster B."/>
            <person name="Gaskell J."/>
            <person name="Glotzer D."/>
            <person name="Gorecki P."/>
            <person name="Heitman J."/>
            <person name="Hesse C."/>
            <person name="Hori C."/>
            <person name="Igarashi K."/>
            <person name="Jurgens J.A."/>
            <person name="Kallen N."/>
            <person name="Kersten P."/>
            <person name="Kohler A."/>
            <person name="Kuees U."/>
            <person name="Kumar T.K.A."/>
            <person name="Kuo A."/>
            <person name="LaButti K."/>
            <person name="Larrondo L.F."/>
            <person name="Lindquist E."/>
            <person name="Ling A."/>
            <person name="Lombard V."/>
            <person name="Lucas S."/>
            <person name="Lundell T."/>
            <person name="Martin R."/>
            <person name="McLaughlin D.J."/>
            <person name="Morgenstern I."/>
            <person name="Morin E."/>
            <person name="Murat C."/>
            <person name="Nagy L.G."/>
            <person name="Nolan M."/>
            <person name="Ohm R.A."/>
            <person name="Patyshakuliyeva A."/>
            <person name="Rokas A."/>
            <person name="Ruiz-Duenas F.J."/>
            <person name="Sabat G."/>
            <person name="Salamov A."/>
            <person name="Samejima M."/>
            <person name="Schmutz J."/>
            <person name="Slot J.C."/>
            <person name="St John F."/>
            <person name="Stenlid J."/>
            <person name="Sun H."/>
            <person name="Sun S."/>
            <person name="Syed K."/>
            <person name="Tsang A."/>
            <person name="Wiebenga A."/>
            <person name="Young D."/>
            <person name="Pisabarro A."/>
            <person name="Eastwood D.C."/>
            <person name="Martin F."/>
            <person name="Cullen D."/>
            <person name="Grigoriev I.V."/>
            <person name="Hibbett D.S."/>
        </authorList>
    </citation>
    <scope>NUCLEOTIDE SEQUENCE [LARGE SCALE GENOMIC DNA]</scope>
    <source>
        <strain evidence="2">HHB-11173 SS5</strain>
    </source>
</reference>
<dbReference type="Proteomes" id="UP000054196">
    <property type="component" value="Unassembled WGS sequence"/>
</dbReference>